<dbReference type="GO" id="GO:0003723">
    <property type="term" value="F:RNA binding"/>
    <property type="evidence" value="ECO:0007669"/>
    <property type="project" value="InterPro"/>
</dbReference>
<dbReference type="PANTHER" id="PTHR47926:SF347">
    <property type="entry name" value="PENTATRICOPEPTIDE REPEAT-CONTAINING PROTEIN"/>
    <property type="match status" value="1"/>
</dbReference>
<keyword evidence="1" id="KW-0677">Repeat</keyword>
<sequence>MAKCSSPSSSLEGLELFVELHSMGLKPNRFTFPSTLKACSLSKNFRPGQQLHSLIVKHGFVSDLYTQNTLLTMYSHCSSSYVEALQVFDEMPERDVVSWTSMMACWAQAGELGSALRAFGLMLRAGVRPTRATLLSLFGACAQACFLPFGQALHAYTVHTFAPCLPLSTTLLEMYAKCGLIDEALKLYNGLGAESLQAWTAMVLALGIHGRGEEVLALFRETENDERKMDGKAFTAVLSACSHLGLVERGREYFERMEREYNVKRGMEHYGCMVDMYGRAGMVDEAYGVIMGMPMEPNPVILRSFMGACMAHGVGERLGFMGACMGHGVGEKVGRQLLEGEPSLGKNYVLVANVCARAGRWDLVEELRGEMREKGLKKVVGCSWVES</sequence>
<dbReference type="Pfam" id="PF01535">
    <property type="entry name" value="PPR"/>
    <property type="match status" value="5"/>
</dbReference>
<dbReference type="GO" id="GO:0009451">
    <property type="term" value="P:RNA modification"/>
    <property type="evidence" value="ECO:0000318"/>
    <property type="project" value="GO_Central"/>
</dbReference>
<keyword evidence="4" id="KW-1185">Reference proteome</keyword>
<dbReference type="Gene3D" id="1.25.40.10">
    <property type="entry name" value="Tetratricopeptide repeat domain"/>
    <property type="match status" value="2"/>
</dbReference>
<dbReference type="PANTHER" id="PTHR47926">
    <property type="entry name" value="PENTATRICOPEPTIDE REPEAT-CONTAINING PROTEIN"/>
    <property type="match status" value="1"/>
</dbReference>
<dbReference type="OMA" id="PPLFAWN"/>
<dbReference type="FunFam" id="1.25.40.10:FF:000090">
    <property type="entry name" value="Pentatricopeptide repeat-containing protein, chloroplastic"/>
    <property type="match status" value="1"/>
</dbReference>
<dbReference type="InterPro" id="IPR046848">
    <property type="entry name" value="E_motif"/>
</dbReference>
<dbReference type="PROSITE" id="PS51375">
    <property type="entry name" value="PPR"/>
    <property type="match status" value="1"/>
</dbReference>
<proteinExistence type="predicted"/>
<dbReference type="EMBL" id="KI392710">
    <property type="protein sequence ID" value="ERN11159.1"/>
    <property type="molecule type" value="Genomic_DNA"/>
</dbReference>
<organism evidence="3 4">
    <name type="scientific">Amborella trichopoda</name>
    <dbReference type="NCBI Taxonomy" id="13333"/>
    <lineage>
        <taxon>Eukaryota</taxon>
        <taxon>Viridiplantae</taxon>
        <taxon>Streptophyta</taxon>
        <taxon>Embryophyta</taxon>
        <taxon>Tracheophyta</taxon>
        <taxon>Spermatophyta</taxon>
        <taxon>Magnoliopsida</taxon>
        <taxon>Amborellales</taxon>
        <taxon>Amborellaceae</taxon>
        <taxon>Amborella</taxon>
    </lineage>
</organism>
<evidence type="ECO:0000313" key="4">
    <source>
        <dbReference type="Proteomes" id="UP000017836"/>
    </source>
</evidence>
<dbReference type="eggNOG" id="KOG4197">
    <property type="taxonomic scope" value="Eukaryota"/>
</dbReference>
<dbReference type="AlphaFoldDB" id="W1PTM4"/>
<dbReference type="InterPro" id="IPR002885">
    <property type="entry name" value="PPR_rpt"/>
</dbReference>
<evidence type="ECO:0000256" key="1">
    <source>
        <dbReference type="ARBA" id="ARBA00022737"/>
    </source>
</evidence>
<dbReference type="HOGENOM" id="CLU_002706_0_0_1"/>
<dbReference type="InterPro" id="IPR011990">
    <property type="entry name" value="TPR-like_helical_dom_sf"/>
</dbReference>
<dbReference type="Pfam" id="PF20431">
    <property type="entry name" value="E_motif"/>
    <property type="match status" value="1"/>
</dbReference>
<evidence type="ECO:0000313" key="3">
    <source>
        <dbReference type="EMBL" id="ERN11159.1"/>
    </source>
</evidence>
<dbReference type="Proteomes" id="UP000017836">
    <property type="component" value="Unassembled WGS sequence"/>
</dbReference>
<name>W1PTM4_AMBTC</name>
<dbReference type="Gramene" id="ERN11159">
    <property type="protein sequence ID" value="ERN11159"/>
    <property type="gene ID" value="AMTR_s00024p00191430"/>
</dbReference>
<dbReference type="NCBIfam" id="TIGR00756">
    <property type="entry name" value="PPR"/>
    <property type="match status" value="3"/>
</dbReference>
<gene>
    <name evidence="3" type="ORF">AMTR_s00024p00191430</name>
</gene>
<dbReference type="InterPro" id="IPR046960">
    <property type="entry name" value="PPR_At4g14850-like_plant"/>
</dbReference>
<protein>
    <recommendedName>
        <fullName evidence="5">Pentacotripeptide-repeat region of PRORP domain-containing protein</fullName>
    </recommendedName>
</protein>
<dbReference type="FunFam" id="1.25.40.10:FF:000344">
    <property type="entry name" value="Pentatricopeptide repeat-containing protein"/>
    <property type="match status" value="1"/>
</dbReference>
<evidence type="ECO:0008006" key="5">
    <source>
        <dbReference type="Google" id="ProtNLM"/>
    </source>
</evidence>
<accession>W1PTM4</accession>
<evidence type="ECO:0000256" key="2">
    <source>
        <dbReference type="PROSITE-ProRule" id="PRU00708"/>
    </source>
</evidence>
<feature type="repeat" description="PPR" evidence="2">
    <location>
        <begin position="95"/>
        <end position="129"/>
    </location>
</feature>
<reference evidence="4" key="1">
    <citation type="journal article" date="2013" name="Science">
        <title>The Amborella genome and the evolution of flowering plants.</title>
        <authorList>
            <consortium name="Amborella Genome Project"/>
        </authorList>
    </citation>
    <scope>NUCLEOTIDE SEQUENCE [LARGE SCALE GENOMIC DNA]</scope>
</reference>